<dbReference type="SUPFAM" id="SSF51735">
    <property type="entry name" value="NAD(P)-binding Rossmann-fold domains"/>
    <property type="match status" value="1"/>
</dbReference>
<dbReference type="SUPFAM" id="SSF50129">
    <property type="entry name" value="GroES-like"/>
    <property type="match status" value="1"/>
</dbReference>
<keyword evidence="5" id="KW-1185">Reference proteome</keyword>
<dbReference type="InterPro" id="IPR013154">
    <property type="entry name" value="ADH-like_N"/>
</dbReference>
<sequence>MRAVRLHAFGPAENLVYEETDTPEPGPGQVRIAVAACGVHLLDTSLRAGDAGGSPVPLPELPTVPGREVAGTVDALGEGTDPRWLGRRVVTHLGTAPGGYAEAAVADAERLHEIPDGLDADRAVAMIGTGRTALGILGFTELSADDVVVVTAAAGGIGSLLVQHARNAGATVVGLAGGPAKVARVRALGAGIALDYTDGGWAEQARTALGGRAATVVFDGVGGAAARAAVGLLGEGGLHLVFGWSAGDGPAGPDPEADARGIVSRSALGPAMLERFGGGMAGMRQLETLSLAQAAAGAVVPLVQWFPLREAAEAHRALETRGTVGKVVLRP</sequence>
<protein>
    <submittedName>
        <fullName evidence="4">Zinc-binding dehydrogenase</fullName>
    </submittedName>
</protein>
<dbReference type="InterPro" id="IPR011032">
    <property type="entry name" value="GroES-like_sf"/>
</dbReference>
<feature type="domain" description="Enoyl reductase (ER)" evidence="3">
    <location>
        <begin position="10"/>
        <end position="329"/>
    </location>
</feature>
<proteinExistence type="predicted"/>
<organism evidence="4 5">
    <name type="scientific">Streptomyces morookaense</name>
    <name type="common">Streptoverticillium morookaense</name>
    <dbReference type="NCBI Taxonomy" id="1970"/>
    <lineage>
        <taxon>Bacteria</taxon>
        <taxon>Bacillati</taxon>
        <taxon>Actinomycetota</taxon>
        <taxon>Actinomycetes</taxon>
        <taxon>Kitasatosporales</taxon>
        <taxon>Streptomycetaceae</taxon>
        <taxon>Streptomyces</taxon>
    </lineage>
</organism>
<dbReference type="PANTHER" id="PTHR48106:SF13">
    <property type="entry name" value="QUINONE OXIDOREDUCTASE-RELATED"/>
    <property type="match status" value="1"/>
</dbReference>
<evidence type="ECO:0000256" key="2">
    <source>
        <dbReference type="ARBA" id="ARBA00023002"/>
    </source>
</evidence>
<evidence type="ECO:0000256" key="1">
    <source>
        <dbReference type="ARBA" id="ARBA00022857"/>
    </source>
</evidence>
<dbReference type="RefSeq" id="WP_171079098.1">
    <property type="nucleotide sequence ID" value="NZ_BNBU01000002.1"/>
</dbReference>
<gene>
    <name evidence="4" type="ORF">HG542_06550</name>
</gene>
<dbReference type="Gene3D" id="3.90.180.10">
    <property type="entry name" value="Medium-chain alcohol dehydrogenases, catalytic domain"/>
    <property type="match status" value="1"/>
</dbReference>
<reference evidence="4 5" key="1">
    <citation type="submission" date="2020-04" db="EMBL/GenBank/DDBJ databases">
        <title>Draft Genome Sequence of Streptomyces morookaense DSM 40503, an 8-azaguanine-producing strain.</title>
        <authorList>
            <person name="Qi J."/>
            <person name="Gao J.-M."/>
        </authorList>
    </citation>
    <scope>NUCLEOTIDE SEQUENCE [LARGE SCALE GENOMIC DNA]</scope>
    <source>
        <strain evidence="4 5">DSM 40503</strain>
    </source>
</reference>
<accession>A0A7Y7B1W8</accession>
<dbReference type="InterPro" id="IPR020843">
    <property type="entry name" value="ER"/>
</dbReference>
<dbReference type="GO" id="GO:0005829">
    <property type="term" value="C:cytosol"/>
    <property type="evidence" value="ECO:0007669"/>
    <property type="project" value="TreeGrafter"/>
</dbReference>
<dbReference type="SMART" id="SM00829">
    <property type="entry name" value="PKS_ER"/>
    <property type="match status" value="1"/>
</dbReference>
<dbReference type="Gene3D" id="3.40.50.720">
    <property type="entry name" value="NAD(P)-binding Rossmann-like Domain"/>
    <property type="match status" value="1"/>
</dbReference>
<dbReference type="AlphaFoldDB" id="A0A7Y7B1W8"/>
<dbReference type="Pfam" id="PF08240">
    <property type="entry name" value="ADH_N"/>
    <property type="match status" value="1"/>
</dbReference>
<evidence type="ECO:0000259" key="3">
    <source>
        <dbReference type="SMART" id="SM00829"/>
    </source>
</evidence>
<dbReference type="GO" id="GO:0035925">
    <property type="term" value="F:mRNA 3'-UTR AU-rich region binding"/>
    <property type="evidence" value="ECO:0007669"/>
    <property type="project" value="TreeGrafter"/>
</dbReference>
<dbReference type="GO" id="GO:0003960">
    <property type="term" value="F:quinone reductase (NADPH) activity"/>
    <property type="evidence" value="ECO:0007669"/>
    <property type="project" value="TreeGrafter"/>
</dbReference>
<dbReference type="CDD" id="cd08244">
    <property type="entry name" value="MDR_enoyl_red"/>
    <property type="match status" value="1"/>
</dbReference>
<evidence type="ECO:0000313" key="4">
    <source>
        <dbReference type="EMBL" id="NVK77319.1"/>
    </source>
</evidence>
<keyword evidence="2" id="KW-0560">Oxidoreductase</keyword>
<comment type="caution">
    <text evidence="4">The sequence shown here is derived from an EMBL/GenBank/DDBJ whole genome shotgun (WGS) entry which is preliminary data.</text>
</comment>
<dbReference type="InterPro" id="IPR036291">
    <property type="entry name" value="NAD(P)-bd_dom_sf"/>
</dbReference>
<dbReference type="Proteomes" id="UP000587462">
    <property type="component" value="Unassembled WGS sequence"/>
</dbReference>
<dbReference type="EMBL" id="JABBXF010000010">
    <property type="protein sequence ID" value="NVK77319.1"/>
    <property type="molecule type" value="Genomic_DNA"/>
</dbReference>
<keyword evidence="1" id="KW-0521">NADP</keyword>
<dbReference type="Pfam" id="PF00107">
    <property type="entry name" value="ADH_zinc_N"/>
    <property type="match status" value="1"/>
</dbReference>
<name>A0A7Y7B1W8_STRMO</name>
<evidence type="ECO:0000313" key="5">
    <source>
        <dbReference type="Proteomes" id="UP000587462"/>
    </source>
</evidence>
<dbReference type="PANTHER" id="PTHR48106">
    <property type="entry name" value="QUINONE OXIDOREDUCTASE PIG3-RELATED"/>
    <property type="match status" value="1"/>
</dbReference>
<dbReference type="GO" id="GO:0070402">
    <property type="term" value="F:NADPH binding"/>
    <property type="evidence" value="ECO:0007669"/>
    <property type="project" value="TreeGrafter"/>
</dbReference>
<dbReference type="InterPro" id="IPR013149">
    <property type="entry name" value="ADH-like_C"/>
</dbReference>